<keyword evidence="2 5" id="KW-0964">Secreted</keyword>
<dbReference type="Gene3D" id="1.20.1330.10">
    <property type="entry name" value="f41 fragment of flagellin, N-terminal domain"/>
    <property type="match status" value="1"/>
</dbReference>
<comment type="subcellular location">
    <subcellularLocation>
        <location evidence="5">Secreted</location>
    </subcellularLocation>
    <subcellularLocation>
        <location evidence="5">Bacterial flagellum</location>
    </subcellularLocation>
</comment>
<feature type="domain" description="Flagellin N-terminal" evidence="6">
    <location>
        <begin position="5"/>
        <end position="141"/>
    </location>
</feature>
<evidence type="ECO:0000256" key="5">
    <source>
        <dbReference type="RuleBase" id="RU362073"/>
    </source>
</evidence>
<comment type="function">
    <text evidence="5">Flagellin is the subunit protein which polymerizes to form the filaments of bacterial flagella.</text>
</comment>
<dbReference type="Pfam" id="PF00669">
    <property type="entry name" value="Flagellin_N"/>
    <property type="match status" value="1"/>
</dbReference>
<keyword evidence="8" id="KW-0969">Cilium</keyword>
<dbReference type="Pfam" id="PF00700">
    <property type="entry name" value="Flagellin_C"/>
    <property type="match status" value="1"/>
</dbReference>
<evidence type="ECO:0000256" key="1">
    <source>
        <dbReference type="ARBA" id="ARBA00005709"/>
    </source>
</evidence>
<keyword evidence="9" id="KW-1185">Reference proteome</keyword>
<dbReference type="PANTHER" id="PTHR42792">
    <property type="entry name" value="FLAGELLIN"/>
    <property type="match status" value="1"/>
</dbReference>
<evidence type="ECO:0000256" key="3">
    <source>
        <dbReference type="ARBA" id="ARBA00023054"/>
    </source>
</evidence>
<dbReference type="InterPro" id="IPR001492">
    <property type="entry name" value="Flagellin"/>
</dbReference>
<dbReference type="GO" id="GO:0009288">
    <property type="term" value="C:bacterial-type flagellum"/>
    <property type="evidence" value="ECO:0007669"/>
    <property type="project" value="UniProtKB-SubCell"/>
</dbReference>
<dbReference type="Gene3D" id="6.10.10.10">
    <property type="entry name" value="Flagellar export chaperone, C-terminal domain"/>
    <property type="match status" value="1"/>
</dbReference>
<gene>
    <name evidence="8" type="ORF">F9817_02380</name>
</gene>
<evidence type="ECO:0000259" key="7">
    <source>
        <dbReference type="Pfam" id="PF00700"/>
    </source>
</evidence>
<keyword evidence="4 5" id="KW-0975">Bacterial flagellum</keyword>
<dbReference type="SUPFAM" id="SSF64518">
    <property type="entry name" value="Phase 1 flagellin"/>
    <property type="match status" value="1"/>
</dbReference>
<dbReference type="AlphaFoldDB" id="A0A7X4LHM2"/>
<dbReference type="GO" id="GO:0005576">
    <property type="term" value="C:extracellular region"/>
    <property type="evidence" value="ECO:0007669"/>
    <property type="project" value="UniProtKB-SubCell"/>
</dbReference>
<evidence type="ECO:0000313" key="9">
    <source>
        <dbReference type="Proteomes" id="UP000462621"/>
    </source>
</evidence>
<organism evidence="8 9">
    <name type="scientific">Vibrio eleionomae</name>
    <dbReference type="NCBI Taxonomy" id="2653505"/>
    <lineage>
        <taxon>Bacteria</taxon>
        <taxon>Pseudomonadati</taxon>
        <taxon>Pseudomonadota</taxon>
        <taxon>Gammaproteobacteria</taxon>
        <taxon>Vibrionales</taxon>
        <taxon>Vibrionaceae</taxon>
        <taxon>Vibrio</taxon>
    </lineage>
</organism>
<sequence length="377" mass="40167">MAVNVNTNVSAMTAQRYLNKATDAQQTAMERLSSGYRINSAKDDAAGLQISNRLTAQSRGLDVAVRNANDGISIAQTAEGAMKETTNILQRMRDLSLQSSNGSNSTDDRKAIQEEVTALNDELNRVAETTSFGGNKLLNGTYGTKSFQIGANNGEAVMLNLKGMRSDNESMGGTAFKAANPKDKDWTVQAGKNDLTINLTGKDGTVQNIDIKAKKGDDIEELATYINGQTDMVQASVDDDGKLQIFAGDDKVKGDVSFSGNLAGELQLQPGKKVTVNDIDVTSVGGSQEAVGVIDSALKYVDSQRASLGAFQNRFGHAISNLDNINENVNASRSRIRDTDFAKETTAMTKAQILSQASSSILAQAKQAPQAALSLLR</sequence>
<evidence type="ECO:0000259" key="6">
    <source>
        <dbReference type="Pfam" id="PF00669"/>
    </source>
</evidence>
<dbReference type="Proteomes" id="UP000462621">
    <property type="component" value="Unassembled WGS sequence"/>
</dbReference>
<dbReference type="RefSeq" id="WP_161153365.1">
    <property type="nucleotide sequence ID" value="NZ_WEKT01000003.1"/>
</dbReference>
<keyword evidence="3" id="KW-0175">Coiled coil</keyword>
<protein>
    <recommendedName>
        <fullName evidence="5">Flagellin</fullName>
    </recommendedName>
</protein>
<proteinExistence type="inferred from homology"/>
<dbReference type="GO" id="GO:0005198">
    <property type="term" value="F:structural molecule activity"/>
    <property type="evidence" value="ECO:0007669"/>
    <property type="project" value="UniProtKB-UniRule"/>
</dbReference>
<dbReference type="NCBIfam" id="NF006468">
    <property type="entry name" value="PRK08869.1-3"/>
    <property type="match status" value="1"/>
</dbReference>
<dbReference type="InterPro" id="IPR042187">
    <property type="entry name" value="Flagellin_C_sub2"/>
</dbReference>
<comment type="caution">
    <text evidence="8">The sequence shown here is derived from an EMBL/GenBank/DDBJ whole genome shotgun (WGS) entry which is preliminary data.</text>
</comment>
<dbReference type="NCBIfam" id="NF006466">
    <property type="entry name" value="PRK08869.1-1"/>
    <property type="match status" value="1"/>
</dbReference>
<accession>A0A7X4LHM2</accession>
<dbReference type="EMBL" id="WEKT01000003">
    <property type="protein sequence ID" value="MZI92051.1"/>
    <property type="molecule type" value="Genomic_DNA"/>
</dbReference>
<reference evidence="8 9" key="1">
    <citation type="submission" date="2019-10" db="EMBL/GenBank/DDBJ databases">
        <title>Vibrio sp. nov. isolated from a shrimp pond.</title>
        <authorList>
            <person name="Gomez-Gil B."/>
            <person name="Enciso-Ibarra J."/>
            <person name="Enciso-Ibarra K."/>
            <person name="Bolan-Mejia C."/>
        </authorList>
    </citation>
    <scope>NUCLEOTIDE SEQUENCE [LARGE SCALE GENOMIC DNA]</scope>
    <source>
        <strain evidence="8 9">CAIM 722</strain>
    </source>
</reference>
<dbReference type="Gene3D" id="2.60.40.4390">
    <property type="match status" value="1"/>
</dbReference>
<dbReference type="InterPro" id="IPR046358">
    <property type="entry name" value="Flagellin_C"/>
</dbReference>
<dbReference type="Gene3D" id="6.10.280.190">
    <property type="match status" value="1"/>
</dbReference>
<dbReference type="PANTHER" id="PTHR42792:SF2">
    <property type="entry name" value="FLAGELLIN"/>
    <property type="match status" value="1"/>
</dbReference>
<keyword evidence="8" id="KW-0282">Flagellum</keyword>
<evidence type="ECO:0000313" key="8">
    <source>
        <dbReference type="EMBL" id="MZI92051.1"/>
    </source>
</evidence>
<keyword evidence="8" id="KW-0966">Cell projection</keyword>
<dbReference type="InterPro" id="IPR001029">
    <property type="entry name" value="Flagellin_N"/>
</dbReference>
<feature type="domain" description="Flagellin C-terminal" evidence="7">
    <location>
        <begin position="292"/>
        <end position="376"/>
    </location>
</feature>
<evidence type="ECO:0000256" key="2">
    <source>
        <dbReference type="ARBA" id="ARBA00022525"/>
    </source>
</evidence>
<dbReference type="InterPro" id="IPR010810">
    <property type="entry name" value="Flagellin_hook_IN_motif"/>
</dbReference>
<dbReference type="Pfam" id="PF07196">
    <property type="entry name" value="Flagellin_IN"/>
    <property type="match status" value="1"/>
</dbReference>
<comment type="similarity">
    <text evidence="1 5">Belongs to the bacterial flagellin family.</text>
</comment>
<dbReference type="PRINTS" id="PR00207">
    <property type="entry name" value="FLAGELLIN"/>
</dbReference>
<evidence type="ECO:0000256" key="4">
    <source>
        <dbReference type="ARBA" id="ARBA00023143"/>
    </source>
</evidence>
<name>A0A7X4LHM2_9VIBR</name>